<evidence type="ECO:0000256" key="2">
    <source>
        <dbReference type="HAMAP-Rule" id="MF_00634"/>
    </source>
</evidence>
<evidence type="ECO:0000256" key="3">
    <source>
        <dbReference type="SAM" id="MobiDB-lite"/>
    </source>
</evidence>
<dbReference type="SMART" id="SM01152">
    <property type="entry name" value="DUF167"/>
    <property type="match status" value="1"/>
</dbReference>
<dbReference type="SUPFAM" id="SSF69786">
    <property type="entry name" value="YggU-like"/>
    <property type="match status" value="1"/>
</dbReference>
<dbReference type="Pfam" id="PF02594">
    <property type="entry name" value="DUF167"/>
    <property type="match status" value="1"/>
</dbReference>
<dbReference type="PANTHER" id="PTHR13420:SF7">
    <property type="entry name" value="UPF0235 PROTEIN C15ORF40"/>
    <property type="match status" value="1"/>
</dbReference>
<dbReference type="RefSeq" id="WP_319615486.1">
    <property type="nucleotide sequence ID" value="NZ_JAWXYB010000018.1"/>
</dbReference>
<dbReference type="Gene3D" id="3.30.1200.10">
    <property type="entry name" value="YggU-like"/>
    <property type="match status" value="1"/>
</dbReference>
<dbReference type="Proteomes" id="UP001279553">
    <property type="component" value="Unassembled WGS sequence"/>
</dbReference>
<evidence type="ECO:0000256" key="1">
    <source>
        <dbReference type="ARBA" id="ARBA00010364"/>
    </source>
</evidence>
<gene>
    <name evidence="4" type="ORF">SIL87_17905</name>
</gene>
<dbReference type="GO" id="GO:0005737">
    <property type="term" value="C:cytoplasm"/>
    <property type="evidence" value="ECO:0007669"/>
    <property type="project" value="TreeGrafter"/>
</dbReference>
<dbReference type="AlphaFoldDB" id="A0AAW9DX20"/>
<comment type="caution">
    <text evidence="4">The sequence shown here is derived from an EMBL/GenBank/DDBJ whole genome shotgun (WGS) entry which is preliminary data.</text>
</comment>
<organism evidence="4 5">
    <name type="scientific">Acidiphilium acidophilum</name>
    <name type="common">Thiobacillus acidophilus</name>
    <dbReference type="NCBI Taxonomy" id="76588"/>
    <lineage>
        <taxon>Bacteria</taxon>
        <taxon>Pseudomonadati</taxon>
        <taxon>Pseudomonadota</taxon>
        <taxon>Alphaproteobacteria</taxon>
        <taxon>Acetobacterales</taxon>
        <taxon>Acidocellaceae</taxon>
        <taxon>Acidiphilium</taxon>
    </lineage>
</organism>
<dbReference type="InterPro" id="IPR003746">
    <property type="entry name" value="DUF167"/>
</dbReference>
<name>A0AAW9DX20_ACIAO</name>
<dbReference type="HAMAP" id="MF_00634">
    <property type="entry name" value="UPF0235"/>
    <property type="match status" value="1"/>
</dbReference>
<reference evidence="4 5" key="1">
    <citation type="submission" date="2023-11" db="EMBL/GenBank/DDBJ databases">
        <title>MicrobeMod: A computational toolkit for identifying prokaryotic methylation and restriction-modification with nanopore sequencing.</title>
        <authorList>
            <person name="Crits-Christoph A."/>
            <person name="Kang S.C."/>
            <person name="Lee H."/>
            <person name="Ostrov N."/>
        </authorList>
    </citation>
    <scope>NUCLEOTIDE SEQUENCE [LARGE SCALE GENOMIC DNA]</scope>
    <source>
        <strain evidence="4 5">DSMZ 700</strain>
    </source>
</reference>
<feature type="compositionally biased region" description="Basic and acidic residues" evidence="3">
    <location>
        <begin position="18"/>
        <end position="27"/>
    </location>
</feature>
<dbReference type="NCBIfam" id="TIGR00251">
    <property type="entry name" value="DUF167 family protein"/>
    <property type="match status" value="1"/>
</dbReference>
<sequence length="117" mass="12753">MAKARAKAKAKAKTPTPEPDRPAEDGFFRWDGTTLVVNILGKPAAREDAIGKVRGRQLMVSVTAAPKLGRATDHMVRFLAREFGVPPAAITVVFGRMSVNKQLRIENPTRLPDVFGT</sequence>
<evidence type="ECO:0000313" key="4">
    <source>
        <dbReference type="EMBL" id="MDX5932630.1"/>
    </source>
</evidence>
<comment type="similarity">
    <text evidence="1 2">Belongs to the UPF0235 family.</text>
</comment>
<proteinExistence type="inferred from homology"/>
<dbReference type="EMBL" id="JAWXYB010000018">
    <property type="protein sequence ID" value="MDX5932630.1"/>
    <property type="molecule type" value="Genomic_DNA"/>
</dbReference>
<protein>
    <recommendedName>
        <fullName evidence="2">UPF0235 protein SIL87_17905</fullName>
    </recommendedName>
</protein>
<dbReference type="InterPro" id="IPR036591">
    <property type="entry name" value="YggU-like_sf"/>
</dbReference>
<evidence type="ECO:0000313" key="5">
    <source>
        <dbReference type="Proteomes" id="UP001279553"/>
    </source>
</evidence>
<feature type="compositionally biased region" description="Basic residues" evidence="3">
    <location>
        <begin position="1"/>
        <end position="12"/>
    </location>
</feature>
<dbReference type="PANTHER" id="PTHR13420">
    <property type="entry name" value="UPF0235 PROTEIN C15ORF40"/>
    <property type="match status" value="1"/>
</dbReference>
<accession>A0AAW9DX20</accession>
<feature type="region of interest" description="Disordered" evidence="3">
    <location>
        <begin position="1"/>
        <end position="27"/>
    </location>
</feature>
<keyword evidence="5" id="KW-1185">Reference proteome</keyword>